<gene>
    <name evidence="2" type="ORF">ACFOVU_17480</name>
</gene>
<comment type="caution">
    <text evidence="2">The sequence shown here is derived from an EMBL/GenBank/DDBJ whole genome shotgun (WGS) entry which is preliminary data.</text>
</comment>
<name>A0ABV8FNU2_9ACTN</name>
<proteinExistence type="predicted"/>
<reference evidence="3" key="1">
    <citation type="journal article" date="2019" name="Int. J. Syst. Evol. Microbiol.">
        <title>The Global Catalogue of Microorganisms (GCM) 10K type strain sequencing project: providing services to taxonomists for standard genome sequencing and annotation.</title>
        <authorList>
            <consortium name="The Broad Institute Genomics Platform"/>
            <consortium name="The Broad Institute Genome Sequencing Center for Infectious Disease"/>
            <person name="Wu L."/>
            <person name="Ma J."/>
        </authorList>
    </citation>
    <scope>NUCLEOTIDE SEQUENCE [LARGE SCALE GENOMIC DNA]</scope>
    <source>
        <strain evidence="3">TBRC 1826</strain>
    </source>
</reference>
<protein>
    <submittedName>
        <fullName evidence="2">Uncharacterized protein</fullName>
    </submittedName>
</protein>
<evidence type="ECO:0000256" key="1">
    <source>
        <dbReference type="SAM" id="Phobius"/>
    </source>
</evidence>
<dbReference type="EMBL" id="JBHSBH010000011">
    <property type="protein sequence ID" value="MFC3997730.1"/>
    <property type="molecule type" value="Genomic_DNA"/>
</dbReference>
<accession>A0ABV8FNU2</accession>
<feature type="transmembrane region" description="Helical" evidence="1">
    <location>
        <begin position="6"/>
        <end position="31"/>
    </location>
</feature>
<dbReference type="Proteomes" id="UP001595847">
    <property type="component" value="Unassembled WGS sequence"/>
</dbReference>
<keyword evidence="1" id="KW-0472">Membrane</keyword>
<keyword evidence="1" id="KW-0812">Transmembrane</keyword>
<evidence type="ECO:0000313" key="3">
    <source>
        <dbReference type="Proteomes" id="UP001595847"/>
    </source>
</evidence>
<dbReference type="RefSeq" id="WP_378534949.1">
    <property type="nucleotide sequence ID" value="NZ_JBHSBH010000011.1"/>
</dbReference>
<organism evidence="2 3">
    <name type="scientific">Nocardiopsis sediminis</name>
    <dbReference type="NCBI Taxonomy" id="1778267"/>
    <lineage>
        <taxon>Bacteria</taxon>
        <taxon>Bacillati</taxon>
        <taxon>Actinomycetota</taxon>
        <taxon>Actinomycetes</taxon>
        <taxon>Streptosporangiales</taxon>
        <taxon>Nocardiopsidaceae</taxon>
        <taxon>Nocardiopsis</taxon>
    </lineage>
</organism>
<keyword evidence="1" id="KW-1133">Transmembrane helix</keyword>
<sequence>MGLGLGLTGVIIVILLAVGIPAIFWVVVVLMRRASRRSYRR</sequence>
<evidence type="ECO:0000313" key="2">
    <source>
        <dbReference type="EMBL" id="MFC3997730.1"/>
    </source>
</evidence>
<keyword evidence="3" id="KW-1185">Reference proteome</keyword>